<evidence type="ECO:0000259" key="1">
    <source>
        <dbReference type="Pfam" id="PF14090"/>
    </source>
</evidence>
<dbReference type="InterPro" id="IPR055245">
    <property type="entry name" value="HTH_proteobacteria"/>
</dbReference>
<name>A0A935K1N6_9RHOO</name>
<dbReference type="Pfam" id="PF14090">
    <property type="entry name" value="HTH_39"/>
    <property type="match status" value="1"/>
</dbReference>
<sequence length="86" mass="9417">MNEELNFTPAATIKAKQCSVLLNHLKTQGSISTIEGREKHGISHVAGRMHDLRNQGFLIETRRVLESDSAGRFHTVALYSLKGGAA</sequence>
<evidence type="ECO:0000313" key="2">
    <source>
        <dbReference type="EMBL" id="MBK7414117.1"/>
    </source>
</evidence>
<reference evidence="2 3" key="1">
    <citation type="submission" date="2020-10" db="EMBL/GenBank/DDBJ databases">
        <title>Connecting structure to function with the recovery of over 1000 high-quality activated sludge metagenome-assembled genomes encoding full-length rRNA genes using long-read sequencing.</title>
        <authorList>
            <person name="Singleton C.M."/>
            <person name="Petriglieri F."/>
            <person name="Kristensen J.M."/>
            <person name="Kirkegaard R.H."/>
            <person name="Michaelsen T.Y."/>
            <person name="Andersen M.H."/>
            <person name="Karst S.M."/>
            <person name="Dueholm M.S."/>
            <person name="Nielsen P.H."/>
            <person name="Albertsen M."/>
        </authorList>
    </citation>
    <scope>NUCLEOTIDE SEQUENCE [LARGE SCALE GENOMIC DNA]</scope>
    <source>
        <strain evidence="2">EsbW_18-Q3-R4-48_BATAC.463</strain>
    </source>
</reference>
<comment type="caution">
    <text evidence="2">The sequence shown here is derived from an EMBL/GenBank/DDBJ whole genome shotgun (WGS) entry which is preliminary data.</text>
</comment>
<gene>
    <name evidence="2" type="ORF">IPJ38_02345</name>
</gene>
<proteinExistence type="predicted"/>
<dbReference type="EMBL" id="JADJMS010000006">
    <property type="protein sequence ID" value="MBK7414117.1"/>
    <property type="molecule type" value="Genomic_DNA"/>
</dbReference>
<protein>
    <submittedName>
        <fullName evidence="2">Helix-turn-helix domain-containing protein</fullName>
    </submittedName>
</protein>
<feature type="domain" description="Winged helix-turn-helix" evidence="1">
    <location>
        <begin position="17"/>
        <end position="81"/>
    </location>
</feature>
<dbReference type="AlphaFoldDB" id="A0A935K1N6"/>
<organism evidence="2 3">
    <name type="scientific">Candidatus Dechloromonas phosphorivorans</name>
    <dbReference type="NCBI Taxonomy" id="2899244"/>
    <lineage>
        <taxon>Bacteria</taxon>
        <taxon>Pseudomonadati</taxon>
        <taxon>Pseudomonadota</taxon>
        <taxon>Betaproteobacteria</taxon>
        <taxon>Rhodocyclales</taxon>
        <taxon>Azonexaceae</taxon>
        <taxon>Dechloromonas</taxon>
    </lineage>
</organism>
<accession>A0A935K1N6</accession>
<dbReference type="Proteomes" id="UP000739411">
    <property type="component" value="Unassembled WGS sequence"/>
</dbReference>
<evidence type="ECO:0000313" key="3">
    <source>
        <dbReference type="Proteomes" id="UP000739411"/>
    </source>
</evidence>